<name>U2X442_GEOKU</name>
<comment type="caution">
    <text evidence="1">The sequence shown here is derived from an EMBL/GenBank/DDBJ whole genome shotgun (WGS) entry which is preliminary data.</text>
</comment>
<dbReference type="EMBL" id="BASG01000015">
    <property type="protein sequence ID" value="GAD13580.1"/>
    <property type="molecule type" value="Genomic_DNA"/>
</dbReference>
<proteinExistence type="predicted"/>
<evidence type="ECO:0000313" key="2">
    <source>
        <dbReference type="Proteomes" id="UP000016424"/>
    </source>
</evidence>
<evidence type="ECO:0000313" key="1">
    <source>
        <dbReference type="EMBL" id="GAD13580.1"/>
    </source>
</evidence>
<protein>
    <submittedName>
        <fullName evidence="1">Uncharacterized protein</fullName>
    </submittedName>
</protein>
<gene>
    <name evidence="1" type="ORF">GBL_1797</name>
</gene>
<reference evidence="2" key="1">
    <citation type="journal article" date="2013" name="Genome">
        <title>Draft Genome Sequence of Geobacillus kaustophilus GBlys, a Lysogenic Strain with Bacteriophage phiOH2.</title>
        <authorList>
            <person name="Doi K."/>
            <person name="Mori K."/>
            <person name="Martono H."/>
            <person name="Nagayoshi Y."/>
            <person name="Fujino Y."/>
            <person name="Tashiro K."/>
            <person name="Kuhara S."/>
            <person name="Ohshima T."/>
        </authorList>
    </citation>
    <scope>NUCLEOTIDE SEQUENCE [LARGE SCALE GENOMIC DNA]</scope>
    <source>
        <strain evidence="2">GBlys</strain>
    </source>
</reference>
<organism evidence="1 2">
    <name type="scientific">Geobacillus kaustophilus GBlys</name>
    <dbReference type="NCBI Taxonomy" id="1337888"/>
    <lineage>
        <taxon>Bacteria</taxon>
        <taxon>Bacillati</taxon>
        <taxon>Bacillota</taxon>
        <taxon>Bacilli</taxon>
        <taxon>Bacillales</taxon>
        <taxon>Anoxybacillaceae</taxon>
        <taxon>Geobacillus</taxon>
        <taxon>Geobacillus thermoleovorans group</taxon>
    </lineage>
</organism>
<dbReference type="Proteomes" id="UP000016424">
    <property type="component" value="Unassembled WGS sequence"/>
</dbReference>
<accession>U2X442</accession>
<sequence>MLIWQSKKEMSAKNEHPFRPWPASCRQLTNARAAQTLLYI</sequence>
<dbReference type="AlphaFoldDB" id="U2X442"/>